<accession>A0A3B3DU24</accession>
<sequence>MASLDPKAFLEHQVVRCSSLLLPITFFSHLEGFQGRPGPPGPPGPGTVQGERGEPGLPGFPGSPGRKGEPGFNGGPGFSGNPGVKGSPGESGFSGLPGLKGTPGDPGFYGVKGPKGVTGRRSGSDHRFSYKPQNSVSFFHLIVLILFDACFPFSYLCRPARTEGSPRSFAAFPNRGWTGASVEQAWFGLHRDSWVWTDGSDMSYTSWLAGQPNNAGGSQSCVYMEAENTDINTNLCLIFLKDQLSNSGSY</sequence>
<dbReference type="Pfam" id="PF01391">
    <property type="entry name" value="Collagen"/>
    <property type="match status" value="1"/>
</dbReference>
<dbReference type="InterPro" id="IPR050149">
    <property type="entry name" value="Collagen_superfamily"/>
</dbReference>
<dbReference type="Ensembl" id="ENSOMET00000026885.1">
    <property type="protein sequence ID" value="ENSOMEP00000033603.1"/>
    <property type="gene ID" value="ENSOMEG00000019688.1"/>
</dbReference>
<dbReference type="GeneTree" id="ENSGT01000000218210"/>
<dbReference type="STRING" id="30732.ENSOMEP00000033603"/>
<feature type="region of interest" description="Disordered" evidence="3">
    <location>
        <begin position="33"/>
        <end position="126"/>
    </location>
</feature>
<dbReference type="Pfam" id="PF00059">
    <property type="entry name" value="Lectin_C"/>
    <property type="match status" value="1"/>
</dbReference>
<feature type="compositionally biased region" description="Gly residues" evidence="3">
    <location>
        <begin position="71"/>
        <end position="80"/>
    </location>
</feature>
<dbReference type="GO" id="GO:0030198">
    <property type="term" value="P:extracellular matrix organization"/>
    <property type="evidence" value="ECO:0007669"/>
    <property type="project" value="TreeGrafter"/>
</dbReference>
<evidence type="ECO:0000313" key="5">
    <source>
        <dbReference type="Ensembl" id="ENSOMEP00000033603.1"/>
    </source>
</evidence>
<dbReference type="PANTHER" id="PTHR24023">
    <property type="entry name" value="COLLAGEN ALPHA"/>
    <property type="match status" value="1"/>
</dbReference>
<dbReference type="InterPro" id="IPR016186">
    <property type="entry name" value="C-type_lectin-like/link_sf"/>
</dbReference>
<dbReference type="InterPro" id="IPR001304">
    <property type="entry name" value="C-type_lectin-like"/>
</dbReference>
<reference evidence="5" key="1">
    <citation type="submission" date="2025-08" db="UniProtKB">
        <authorList>
            <consortium name="Ensembl"/>
        </authorList>
    </citation>
    <scope>IDENTIFICATION</scope>
</reference>
<dbReference type="PaxDb" id="30732-ENSOMEP00000033603"/>
<evidence type="ECO:0000256" key="3">
    <source>
        <dbReference type="SAM" id="MobiDB-lite"/>
    </source>
</evidence>
<dbReference type="GO" id="GO:0030020">
    <property type="term" value="F:extracellular matrix structural constituent conferring tensile strength"/>
    <property type="evidence" value="ECO:0007669"/>
    <property type="project" value="TreeGrafter"/>
</dbReference>
<name>A0A3B3DU24_ORYME</name>
<reference evidence="5" key="2">
    <citation type="submission" date="2025-09" db="UniProtKB">
        <authorList>
            <consortium name="Ensembl"/>
        </authorList>
    </citation>
    <scope>IDENTIFICATION</scope>
</reference>
<dbReference type="PANTHER" id="PTHR24023:SF1112">
    <property type="entry name" value="COL_CUTICLE_N DOMAIN-CONTAINING PROTEIN-RELATED"/>
    <property type="match status" value="1"/>
</dbReference>
<dbReference type="PROSITE" id="PS50041">
    <property type="entry name" value="C_TYPE_LECTIN_2"/>
    <property type="match status" value="1"/>
</dbReference>
<keyword evidence="6" id="KW-1185">Reference proteome</keyword>
<organism evidence="5 6">
    <name type="scientific">Oryzias melastigma</name>
    <name type="common">Marine medaka</name>
    <dbReference type="NCBI Taxonomy" id="30732"/>
    <lineage>
        <taxon>Eukaryota</taxon>
        <taxon>Metazoa</taxon>
        <taxon>Chordata</taxon>
        <taxon>Craniata</taxon>
        <taxon>Vertebrata</taxon>
        <taxon>Euteleostomi</taxon>
        <taxon>Actinopterygii</taxon>
        <taxon>Neopterygii</taxon>
        <taxon>Teleostei</taxon>
        <taxon>Neoteleostei</taxon>
        <taxon>Acanthomorphata</taxon>
        <taxon>Ovalentaria</taxon>
        <taxon>Atherinomorphae</taxon>
        <taxon>Beloniformes</taxon>
        <taxon>Adrianichthyidae</taxon>
        <taxon>Oryziinae</taxon>
        <taxon>Oryzias</taxon>
    </lineage>
</organism>
<dbReference type="GO" id="GO:0031012">
    <property type="term" value="C:extracellular matrix"/>
    <property type="evidence" value="ECO:0007669"/>
    <property type="project" value="TreeGrafter"/>
</dbReference>
<dbReference type="GO" id="GO:0005615">
    <property type="term" value="C:extracellular space"/>
    <property type="evidence" value="ECO:0007669"/>
    <property type="project" value="TreeGrafter"/>
</dbReference>
<protein>
    <recommendedName>
        <fullName evidence="4">C-type lectin domain-containing protein</fullName>
    </recommendedName>
</protein>
<proteinExistence type="predicted"/>
<dbReference type="InterPro" id="IPR008160">
    <property type="entry name" value="Collagen"/>
</dbReference>
<evidence type="ECO:0000256" key="1">
    <source>
        <dbReference type="ARBA" id="ARBA00022837"/>
    </source>
</evidence>
<dbReference type="AlphaFoldDB" id="A0A3B3DU24"/>
<keyword evidence="2" id="KW-0176">Collagen</keyword>
<evidence type="ECO:0000256" key="2">
    <source>
        <dbReference type="ARBA" id="ARBA00023119"/>
    </source>
</evidence>
<dbReference type="Proteomes" id="UP000261560">
    <property type="component" value="Unplaced"/>
</dbReference>
<evidence type="ECO:0000259" key="4">
    <source>
        <dbReference type="PROSITE" id="PS50041"/>
    </source>
</evidence>
<dbReference type="GO" id="GO:0005581">
    <property type="term" value="C:collagen trimer"/>
    <property type="evidence" value="ECO:0007669"/>
    <property type="project" value="UniProtKB-KW"/>
</dbReference>
<evidence type="ECO:0000313" key="6">
    <source>
        <dbReference type="Proteomes" id="UP000261560"/>
    </source>
</evidence>
<dbReference type="Gene3D" id="3.10.100.10">
    <property type="entry name" value="Mannose-Binding Protein A, subunit A"/>
    <property type="match status" value="1"/>
</dbReference>
<dbReference type="InterPro" id="IPR016187">
    <property type="entry name" value="CTDL_fold"/>
</dbReference>
<feature type="domain" description="C-type lectin" evidence="4">
    <location>
        <begin position="186"/>
        <end position="236"/>
    </location>
</feature>
<keyword evidence="1" id="KW-0106">Calcium</keyword>
<dbReference type="SUPFAM" id="SSF56436">
    <property type="entry name" value="C-type lectin-like"/>
    <property type="match status" value="1"/>
</dbReference>